<dbReference type="EMBL" id="BART01027378">
    <property type="protein sequence ID" value="GAG92359.1"/>
    <property type="molecule type" value="Genomic_DNA"/>
</dbReference>
<dbReference type="Pfam" id="PF07609">
    <property type="entry name" value="DUF1572"/>
    <property type="match status" value="1"/>
</dbReference>
<protein>
    <recommendedName>
        <fullName evidence="2">DinB superfamily protein</fullName>
    </recommendedName>
</protein>
<dbReference type="InterPro" id="IPR034660">
    <property type="entry name" value="DinB/YfiT-like"/>
</dbReference>
<dbReference type="Gene3D" id="1.20.120.450">
    <property type="entry name" value="dinb family like domain"/>
    <property type="match status" value="1"/>
</dbReference>
<evidence type="ECO:0008006" key="2">
    <source>
        <dbReference type="Google" id="ProtNLM"/>
    </source>
</evidence>
<evidence type="ECO:0000313" key="1">
    <source>
        <dbReference type="EMBL" id="GAG92359.1"/>
    </source>
</evidence>
<organism evidence="1">
    <name type="scientific">marine sediment metagenome</name>
    <dbReference type="NCBI Taxonomy" id="412755"/>
    <lineage>
        <taxon>unclassified sequences</taxon>
        <taxon>metagenomes</taxon>
        <taxon>ecological metagenomes</taxon>
    </lineage>
</organism>
<comment type="caution">
    <text evidence="1">The sequence shown here is derived from an EMBL/GenBank/DDBJ whole genome shotgun (WGS) entry which is preliminary data.</text>
</comment>
<gene>
    <name evidence="1" type="ORF">S01H4_48546</name>
</gene>
<name>X1B990_9ZZZZ</name>
<accession>X1B990</accession>
<dbReference type="SUPFAM" id="SSF109854">
    <property type="entry name" value="DinB/YfiT-like putative metalloenzymes"/>
    <property type="match status" value="1"/>
</dbReference>
<dbReference type="InterPro" id="IPR011466">
    <property type="entry name" value="DUF1572"/>
</dbReference>
<proteinExistence type="predicted"/>
<dbReference type="AlphaFoldDB" id="X1B990"/>
<reference evidence="1" key="1">
    <citation type="journal article" date="2014" name="Front. Microbiol.">
        <title>High frequency of phylogenetically diverse reductive dehalogenase-homologous genes in deep subseafloor sedimentary metagenomes.</title>
        <authorList>
            <person name="Kawai M."/>
            <person name="Futagami T."/>
            <person name="Toyoda A."/>
            <person name="Takaki Y."/>
            <person name="Nishi S."/>
            <person name="Hori S."/>
            <person name="Arai W."/>
            <person name="Tsubouchi T."/>
            <person name="Morono Y."/>
            <person name="Uchiyama I."/>
            <person name="Ito T."/>
            <person name="Fujiyama A."/>
            <person name="Inagaki F."/>
            <person name="Takami H."/>
        </authorList>
    </citation>
    <scope>NUCLEOTIDE SEQUENCE</scope>
    <source>
        <strain evidence="1">Expedition CK06-06</strain>
    </source>
</reference>
<sequence length="148" mass="16981">MTESLNRVMQRNLQQLKKEMAAYANEKDLWLMAGEIPNSAGTLCLHLCGNLQHYIGAVLGNSSYIRQRDAEFTIKNVPEQELQLLIDTTMKVVSNTLRKLESESLTENYPEQIFSTPMTTEYFLIHLASHLGYHLGQINYHRRLLAVN</sequence>